<keyword evidence="2" id="KW-1185">Reference proteome</keyword>
<dbReference type="AlphaFoldDB" id="A0A1S3UAK1"/>
<evidence type="ECO:0000313" key="3">
    <source>
        <dbReference type="RefSeq" id="XP_014503046.1"/>
    </source>
</evidence>
<dbReference type="InterPro" id="IPR054722">
    <property type="entry name" value="PolX-like_BBD"/>
</dbReference>
<evidence type="ECO:0000259" key="1">
    <source>
        <dbReference type="Pfam" id="PF22936"/>
    </source>
</evidence>
<reference evidence="3" key="2">
    <citation type="submission" date="2025-08" db="UniProtKB">
        <authorList>
            <consortium name="RefSeq"/>
        </authorList>
    </citation>
    <scope>IDENTIFICATION</scope>
    <source>
        <tissue evidence="3">Leaf</tissue>
    </source>
</reference>
<dbReference type="GeneID" id="106763361"/>
<reference evidence="2" key="1">
    <citation type="journal article" date="2014" name="Nat. Commun.">
        <title>Genome sequence of mungbean and insights into evolution within Vigna species.</title>
        <authorList>
            <person name="Kang Y.J."/>
            <person name="Kim S.K."/>
            <person name="Kim M.Y."/>
            <person name="Lestari P."/>
            <person name="Kim K.H."/>
            <person name="Ha B.K."/>
            <person name="Jun T.H."/>
            <person name="Hwang W.J."/>
            <person name="Lee T."/>
            <person name="Lee J."/>
            <person name="Shim S."/>
            <person name="Yoon M.Y."/>
            <person name="Jang Y.E."/>
            <person name="Han K.S."/>
            <person name="Taeprayoon P."/>
            <person name="Yoon N."/>
            <person name="Somta P."/>
            <person name="Tanya P."/>
            <person name="Kim K.S."/>
            <person name="Gwag J.G."/>
            <person name="Moon J.K."/>
            <person name="Lee Y.H."/>
            <person name="Park B.S."/>
            <person name="Bombarely A."/>
            <person name="Doyle J.J."/>
            <person name="Jackson S.A."/>
            <person name="Schafleitner R."/>
            <person name="Srinives P."/>
            <person name="Varshney R.K."/>
            <person name="Lee S.H."/>
        </authorList>
    </citation>
    <scope>NUCLEOTIDE SEQUENCE [LARGE SCALE GENOMIC DNA]</scope>
    <source>
        <strain evidence="2">cv. VC1973A</strain>
    </source>
</reference>
<dbReference type="Proteomes" id="UP000087766">
    <property type="component" value="Chromosome 6"/>
</dbReference>
<dbReference type="RefSeq" id="XP_014503046.1">
    <property type="nucleotide sequence ID" value="XM_014647560.1"/>
</dbReference>
<organism evidence="2 3">
    <name type="scientific">Vigna radiata var. radiata</name>
    <name type="common">Mung bean</name>
    <name type="synonym">Phaseolus aureus</name>
    <dbReference type="NCBI Taxonomy" id="3916"/>
    <lineage>
        <taxon>Eukaryota</taxon>
        <taxon>Viridiplantae</taxon>
        <taxon>Streptophyta</taxon>
        <taxon>Embryophyta</taxon>
        <taxon>Tracheophyta</taxon>
        <taxon>Spermatophyta</taxon>
        <taxon>Magnoliopsida</taxon>
        <taxon>eudicotyledons</taxon>
        <taxon>Gunneridae</taxon>
        <taxon>Pentapetalae</taxon>
        <taxon>rosids</taxon>
        <taxon>fabids</taxon>
        <taxon>Fabales</taxon>
        <taxon>Fabaceae</taxon>
        <taxon>Papilionoideae</taxon>
        <taxon>50 kb inversion clade</taxon>
        <taxon>NPAAA clade</taxon>
        <taxon>indigoferoid/millettioid clade</taxon>
        <taxon>Phaseoleae</taxon>
        <taxon>Vigna</taxon>
    </lineage>
</organism>
<dbReference type="KEGG" id="vra:106763361"/>
<feature type="domain" description="Retrovirus-related Pol polyprotein from transposon TNT 1-94-like beta-barrel" evidence="1">
    <location>
        <begin position="89"/>
        <end position="169"/>
    </location>
</feature>
<name>A0A1S3UAK1_VIGRR</name>
<sequence>MFDYILVAIEEFRDFEKLKIEELQSYLEAYEMRMWERNPIKLDEQALKEEQNKGQEKEAYIAQEESDSELLILITTTYTVSSNSQDKLWYLDSGCSNHMTCHKEWLVNFDETKKSMVKFADNNTSKVEGVGDVIIRRKNDSRAILACVLFVPAIRYNLLSIGQLIQNGFIVAMGGFNKVEVFDKRKNLILRSKISKNKTF</sequence>
<dbReference type="PANTHER" id="PTHR47592">
    <property type="entry name" value="PBF68 PROTEIN"/>
    <property type="match status" value="1"/>
</dbReference>
<evidence type="ECO:0000313" key="2">
    <source>
        <dbReference type="Proteomes" id="UP000087766"/>
    </source>
</evidence>
<dbReference type="Pfam" id="PF22936">
    <property type="entry name" value="Pol_BBD"/>
    <property type="match status" value="1"/>
</dbReference>
<accession>A0A1S3UAK1</accession>
<gene>
    <name evidence="3" type="primary">LOC106763361</name>
</gene>
<protein>
    <submittedName>
        <fullName evidence="3">Uncharacterized protein LOC106763361</fullName>
    </submittedName>
</protein>
<dbReference type="OrthoDB" id="1434460at2759"/>
<proteinExistence type="predicted"/>